<dbReference type="Proteomes" id="UP000248975">
    <property type="component" value="Unassembled WGS sequence"/>
</dbReference>
<dbReference type="Gene3D" id="3.50.50.60">
    <property type="entry name" value="FAD/NAD(P)-binding domain"/>
    <property type="match status" value="1"/>
</dbReference>
<protein>
    <submittedName>
        <fullName evidence="3">Glycerol-3-phosphate dehydrogenase</fullName>
    </submittedName>
</protein>
<keyword evidence="1" id="KW-0560">Oxidoreductase</keyword>
<evidence type="ECO:0000313" key="4">
    <source>
        <dbReference type="Proteomes" id="UP000248975"/>
    </source>
</evidence>
<accession>A0A2W5SET0</accession>
<reference evidence="3 4" key="1">
    <citation type="submission" date="2017-08" db="EMBL/GenBank/DDBJ databases">
        <title>Infants hospitalized years apart are colonized by the same room-sourced microbial strains.</title>
        <authorList>
            <person name="Brooks B."/>
            <person name="Olm M.R."/>
            <person name="Firek B.A."/>
            <person name="Baker R."/>
            <person name="Thomas B.C."/>
            <person name="Morowitz M.J."/>
            <person name="Banfield J.F."/>
        </authorList>
    </citation>
    <scope>NUCLEOTIDE SEQUENCE [LARGE SCALE GENOMIC DNA]</scope>
    <source>
        <strain evidence="3">S2_003_000_R2_11</strain>
    </source>
</reference>
<feature type="domain" description="FAD dependent oxidoreductase" evidence="2">
    <location>
        <begin position="16"/>
        <end position="348"/>
    </location>
</feature>
<dbReference type="GO" id="GO:0005737">
    <property type="term" value="C:cytoplasm"/>
    <property type="evidence" value="ECO:0007669"/>
    <property type="project" value="TreeGrafter"/>
</dbReference>
<evidence type="ECO:0000313" key="3">
    <source>
        <dbReference type="EMBL" id="PZR00730.1"/>
    </source>
</evidence>
<proteinExistence type="predicted"/>
<dbReference type="Pfam" id="PF01266">
    <property type="entry name" value="DAO"/>
    <property type="match status" value="1"/>
</dbReference>
<evidence type="ECO:0000259" key="2">
    <source>
        <dbReference type="Pfam" id="PF01266"/>
    </source>
</evidence>
<comment type="caution">
    <text evidence="3">The sequence shown here is derived from an EMBL/GenBank/DDBJ whole genome shotgun (WGS) entry which is preliminary data.</text>
</comment>
<dbReference type="InterPro" id="IPR006076">
    <property type="entry name" value="FAD-dep_OxRdtase"/>
</dbReference>
<dbReference type="PANTHER" id="PTHR13847:SF287">
    <property type="entry name" value="FAD-DEPENDENT OXIDOREDUCTASE DOMAIN-CONTAINING PROTEIN 1"/>
    <property type="match status" value="1"/>
</dbReference>
<organism evidence="3 4">
    <name type="scientific">Cereibacter sphaeroides</name>
    <name type="common">Rhodobacter sphaeroides</name>
    <dbReference type="NCBI Taxonomy" id="1063"/>
    <lineage>
        <taxon>Bacteria</taxon>
        <taxon>Pseudomonadati</taxon>
        <taxon>Pseudomonadota</taxon>
        <taxon>Alphaproteobacteria</taxon>
        <taxon>Rhodobacterales</taxon>
        <taxon>Paracoccaceae</taxon>
        <taxon>Cereibacter</taxon>
    </lineage>
</organism>
<dbReference type="InterPro" id="IPR036188">
    <property type="entry name" value="FAD/NAD-bd_sf"/>
</dbReference>
<dbReference type="Gene3D" id="3.30.9.10">
    <property type="entry name" value="D-Amino Acid Oxidase, subunit A, domain 2"/>
    <property type="match status" value="1"/>
</dbReference>
<gene>
    <name evidence="3" type="ORF">DI533_09390</name>
</gene>
<dbReference type="AlphaFoldDB" id="A0A2W5SET0"/>
<name>A0A2W5SET0_CERSP</name>
<sequence>MPSRSSRGSVPGMNSDILIIGGGIAGVSAAARLSHLGRVVLIEAETALAHHASGRSAALFEPFYGLPPIVALSLAAEPYFLDAKGVLSPRGVMLIARAEERAAFERDVEDMEMERLSVKDAKARVPILNPETVAFTASAEHARDIDTDLLLQGFAREARANGATIVTGARVTSIARNGALWRVSTPLGDYAAATLINAAGAWADQVAVMAGVRPLGLTPLRRSMARIPAPGGHDMRRWPMMFGVGESWYAKPDAGALLVSPAEEHPMEPHDAWADDMVLAEGIARYEAVVTEPVTRLITSWAGLRTFAPDRVLVIGRDPQQPDFFWLAGQGGYGFQTSPAASQLAADLIGGRTPQLDASTVKALDPTRFARTL</sequence>
<dbReference type="GO" id="GO:0016491">
    <property type="term" value="F:oxidoreductase activity"/>
    <property type="evidence" value="ECO:0007669"/>
    <property type="project" value="UniProtKB-KW"/>
</dbReference>
<dbReference type="SUPFAM" id="SSF51905">
    <property type="entry name" value="FAD/NAD(P)-binding domain"/>
    <property type="match status" value="1"/>
</dbReference>
<dbReference type="EMBL" id="QFQS01000001">
    <property type="protein sequence ID" value="PZR00730.1"/>
    <property type="molecule type" value="Genomic_DNA"/>
</dbReference>
<dbReference type="PANTHER" id="PTHR13847">
    <property type="entry name" value="SARCOSINE DEHYDROGENASE-RELATED"/>
    <property type="match status" value="1"/>
</dbReference>
<evidence type="ECO:0000256" key="1">
    <source>
        <dbReference type="ARBA" id="ARBA00023002"/>
    </source>
</evidence>
<dbReference type="PRINTS" id="PR00411">
    <property type="entry name" value="PNDRDTASEI"/>
</dbReference>